<organism evidence="1 2">
    <name type="scientific">Demequina litoralis</name>
    <dbReference type="NCBI Taxonomy" id="3051660"/>
    <lineage>
        <taxon>Bacteria</taxon>
        <taxon>Bacillati</taxon>
        <taxon>Actinomycetota</taxon>
        <taxon>Actinomycetes</taxon>
        <taxon>Micrococcales</taxon>
        <taxon>Demequinaceae</taxon>
        <taxon>Demequina</taxon>
    </lineage>
</organism>
<sequence length="159" mass="16652">MTLTREALTDVAAIAAAAPHTQVRLATVHGAAVVIGEHPDGSMCVDGFRRLMAAWVEGCEPQVDSVAFVGATYEAGVLTCGDSRLFATRLSAQDTAACLRERSGWPDEAHAVVREDLLLDVSVVQVTSDALDADALDAAVRDAQAACVVEELCREVSAA</sequence>
<dbReference type="EMBL" id="JAUHPW010000004">
    <property type="protein sequence ID" value="MDN4475627.1"/>
    <property type="molecule type" value="Genomic_DNA"/>
</dbReference>
<keyword evidence="2" id="KW-1185">Reference proteome</keyword>
<dbReference type="RefSeq" id="WP_301132841.1">
    <property type="nucleotide sequence ID" value="NZ_JAUHPW010000004.1"/>
</dbReference>
<gene>
    <name evidence="1" type="ORF">QQX09_07150</name>
</gene>
<accession>A0ABT8G9F7</accession>
<dbReference type="Proteomes" id="UP001172728">
    <property type="component" value="Unassembled WGS sequence"/>
</dbReference>
<protein>
    <submittedName>
        <fullName evidence="1">Uncharacterized protein</fullName>
    </submittedName>
</protein>
<name>A0ABT8G9F7_9MICO</name>
<proteinExistence type="predicted"/>
<reference evidence="1" key="1">
    <citation type="submission" date="2023-06" db="EMBL/GenBank/DDBJ databases">
        <title>Sysu t00192.</title>
        <authorList>
            <person name="Gao L."/>
            <person name="Fang B.-Z."/>
            <person name="Li W.-J."/>
        </authorList>
    </citation>
    <scope>NUCLEOTIDE SEQUENCE</scope>
    <source>
        <strain evidence="1">SYSU T00192</strain>
    </source>
</reference>
<evidence type="ECO:0000313" key="2">
    <source>
        <dbReference type="Proteomes" id="UP001172728"/>
    </source>
</evidence>
<comment type="caution">
    <text evidence="1">The sequence shown here is derived from an EMBL/GenBank/DDBJ whole genome shotgun (WGS) entry which is preliminary data.</text>
</comment>
<evidence type="ECO:0000313" key="1">
    <source>
        <dbReference type="EMBL" id="MDN4475627.1"/>
    </source>
</evidence>